<reference evidence="11 12" key="1">
    <citation type="journal article" date="2015" name="BMC Genomics">
        <title>Insights from the genome of Ophiocordyceps polyrhachis-furcata to pathogenicity and host specificity in insect fungi.</title>
        <authorList>
            <person name="Wichadakul D."/>
            <person name="Kobmoo N."/>
            <person name="Ingsriswang S."/>
            <person name="Tangphatsornruang S."/>
            <person name="Chantasingh D."/>
            <person name="Luangsa-ard J.J."/>
            <person name="Eurwilaichitr L."/>
        </authorList>
    </citation>
    <scope>NUCLEOTIDE SEQUENCE [LARGE SCALE GENOMIC DNA]</scope>
    <source>
        <strain evidence="11 12">BCC 54312</strain>
    </source>
</reference>
<evidence type="ECO:0000256" key="1">
    <source>
        <dbReference type="ARBA" id="ARBA00004141"/>
    </source>
</evidence>
<comment type="subcellular location">
    <subcellularLocation>
        <location evidence="1">Membrane</location>
        <topology evidence="1">Multi-pass membrane protein</topology>
    </subcellularLocation>
</comment>
<evidence type="ECO:0000256" key="6">
    <source>
        <dbReference type="ARBA" id="ARBA00023136"/>
    </source>
</evidence>
<evidence type="ECO:0000256" key="2">
    <source>
        <dbReference type="ARBA" id="ARBA00010992"/>
    </source>
</evidence>
<feature type="domain" description="Major facilitator superfamily (MFS) profile" evidence="10">
    <location>
        <begin position="77"/>
        <end position="517"/>
    </location>
</feature>
<feature type="transmembrane region" description="Helical" evidence="9">
    <location>
        <begin position="461"/>
        <end position="482"/>
    </location>
</feature>
<evidence type="ECO:0000256" key="5">
    <source>
        <dbReference type="ARBA" id="ARBA00022989"/>
    </source>
</evidence>
<dbReference type="PANTHER" id="PTHR48022">
    <property type="entry name" value="PLASTIDIC GLUCOSE TRANSPORTER 4"/>
    <property type="match status" value="1"/>
</dbReference>
<feature type="transmembrane region" description="Helical" evidence="9">
    <location>
        <begin position="393"/>
        <end position="411"/>
    </location>
</feature>
<keyword evidence="12" id="KW-1185">Reference proteome</keyword>
<feature type="transmembrane region" description="Helical" evidence="9">
    <location>
        <begin position="332"/>
        <end position="354"/>
    </location>
</feature>
<keyword evidence="3 7" id="KW-0813">Transport</keyword>
<feature type="transmembrane region" description="Helical" evidence="9">
    <location>
        <begin position="211"/>
        <end position="230"/>
    </location>
</feature>
<dbReference type="SUPFAM" id="SSF103473">
    <property type="entry name" value="MFS general substrate transporter"/>
    <property type="match status" value="1"/>
</dbReference>
<evidence type="ECO:0000313" key="11">
    <source>
        <dbReference type="EMBL" id="RCI15846.1"/>
    </source>
</evidence>
<dbReference type="PROSITE" id="PS50850">
    <property type="entry name" value="MFS"/>
    <property type="match status" value="1"/>
</dbReference>
<feature type="compositionally biased region" description="Basic and acidic residues" evidence="8">
    <location>
        <begin position="29"/>
        <end position="46"/>
    </location>
</feature>
<dbReference type="FunFam" id="1.20.1250.20:FF:000078">
    <property type="entry name" value="MFS maltose transporter, putative"/>
    <property type="match status" value="1"/>
</dbReference>
<evidence type="ECO:0000256" key="3">
    <source>
        <dbReference type="ARBA" id="ARBA00022448"/>
    </source>
</evidence>
<keyword evidence="6 9" id="KW-0472">Membrane</keyword>
<feature type="region of interest" description="Disordered" evidence="8">
    <location>
        <begin position="28"/>
        <end position="53"/>
    </location>
</feature>
<evidence type="ECO:0000259" key="10">
    <source>
        <dbReference type="PROSITE" id="PS50850"/>
    </source>
</evidence>
<accession>A0A367LN28</accession>
<dbReference type="EMBL" id="LKCN02000001">
    <property type="protein sequence ID" value="RCI15846.1"/>
    <property type="molecule type" value="Genomic_DNA"/>
</dbReference>
<feature type="transmembrane region" description="Helical" evidence="9">
    <location>
        <begin position="366"/>
        <end position="386"/>
    </location>
</feature>
<dbReference type="PANTHER" id="PTHR48022:SF83">
    <property type="entry name" value="MAJOR FACILITATOR SUPERFAMILY (MFS) PROFILE DOMAIN-CONTAINING PROTEIN"/>
    <property type="match status" value="1"/>
</dbReference>
<dbReference type="InterPro" id="IPR005828">
    <property type="entry name" value="MFS_sugar_transport-like"/>
</dbReference>
<feature type="transmembrane region" description="Helical" evidence="9">
    <location>
        <begin position="242"/>
        <end position="263"/>
    </location>
</feature>
<dbReference type="STRING" id="1330021.A0A367LN28"/>
<sequence>MPWGGYIISLSPPLSLGLNVSSYPSRALSRREKGKEMNNKMEKDGPKTGATVEAAGSEEPRLGFFETVRLYPKAIGWSLFVSMGVIMAAFDPQLVGSLYPMTQFTRDFGRRYGDEYVVDAAWQSGLNMGSPLGQVVGALVAAYPMDRFGRKRTFGVCVLLMTGLVFIQFFARSLEALLVGELLAGLVLGVFISLAPVYSSEVCPMAIRGHLTSYVNVAFVIGQVLANGVTAGTQRLRDHWAYSLPFALQWFWSGILIAGLLFLPESPWWLVRRGRIQDAELSLRRLASPAVDVSKVLALIIETDRLELELESGSTYWDCFRHVNLRRTEISIGVYSAQVLSGIYLINYGAYFFQQAGLPTDRAFDMSVGFSAVGLVGALISWFLLVKTGRRALYVNGLAVLCLLQFVIGILDCVPGRPSSTIWAESALLLVWNMAYNVTLGPICFVILTECSATRVRSKTVALATAAQAILGIVMTISIPYLINPTQANVQGKLGFFFGGLAGLTLVWTYFRVPETQGRTYEELDLLFAQRVPAREFKRHHRLGGEFTT</sequence>
<evidence type="ECO:0000313" key="12">
    <source>
        <dbReference type="Proteomes" id="UP000253664"/>
    </source>
</evidence>
<dbReference type="AlphaFoldDB" id="A0A367LN28"/>
<evidence type="ECO:0000256" key="8">
    <source>
        <dbReference type="SAM" id="MobiDB-lite"/>
    </source>
</evidence>
<evidence type="ECO:0000256" key="4">
    <source>
        <dbReference type="ARBA" id="ARBA00022692"/>
    </source>
</evidence>
<dbReference type="InterPro" id="IPR050360">
    <property type="entry name" value="MFS_Sugar_Transporters"/>
</dbReference>
<keyword evidence="5 9" id="KW-1133">Transmembrane helix</keyword>
<protein>
    <recommendedName>
        <fullName evidence="10">Major facilitator superfamily (MFS) profile domain-containing protein</fullName>
    </recommendedName>
</protein>
<comment type="caution">
    <text evidence="11">The sequence shown here is derived from an EMBL/GenBank/DDBJ whole genome shotgun (WGS) entry which is preliminary data.</text>
</comment>
<feature type="transmembrane region" description="Helical" evidence="9">
    <location>
        <begin position="494"/>
        <end position="511"/>
    </location>
</feature>
<dbReference type="InterPro" id="IPR003663">
    <property type="entry name" value="Sugar/inositol_transpt"/>
</dbReference>
<dbReference type="NCBIfam" id="TIGR00879">
    <property type="entry name" value="SP"/>
    <property type="match status" value="1"/>
</dbReference>
<dbReference type="InterPro" id="IPR036259">
    <property type="entry name" value="MFS_trans_sf"/>
</dbReference>
<organism evidence="11 12">
    <name type="scientific">Ophiocordyceps polyrhachis-furcata BCC 54312</name>
    <dbReference type="NCBI Taxonomy" id="1330021"/>
    <lineage>
        <taxon>Eukaryota</taxon>
        <taxon>Fungi</taxon>
        <taxon>Dikarya</taxon>
        <taxon>Ascomycota</taxon>
        <taxon>Pezizomycotina</taxon>
        <taxon>Sordariomycetes</taxon>
        <taxon>Hypocreomycetidae</taxon>
        <taxon>Hypocreales</taxon>
        <taxon>Ophiocordycipitaceae</taxon>
        <taxon>Ophiocordyceps</taxon>
    </lineage>
</organism>
<dbReference type="GO" id="GO:0016020">
    <property type="term" value="C:membrane"/>
    <property type="evidence" value="ECO:0007669"/>
    <property type="project" value="UniProtKB-SubCell"/>
</dbReference>
<dbReference type="OrthoDB" id="6612291at2759"/>
<feature type="transmembrane region" description="Helical" evidence="9">
    <location>
        <begin position="70"/>
        <end position="90"/>
    </location>
</feature>
<keyword evidence="4 9" id="KW-0812">Transmembrane</keyword>
<evidence type="ECO:0000256" key="9">
    <source>
        <dbReference type="SAM" id="Phobius"/>
    </source>
</evidence>
<feature type="transmembrane region" description="Helical" evidence="9">
    <location>
        <begin position="153"/>
        <end position="171"/>
    </location>
</feature>
<feature type="transmembrane region" description="Helical" evidence="9">
    <location>
        <begin position="431"/>
        <end position="449"/>
    </location>
</feature>
<evidence type="ECO:0000256" key="7">
    <source>
        <dbReference type="RuleBase" id="RU003346"/>
    </source>
</evidence>
<dbReference type="GO" id="GO:0005351">
    <property type="term" value="F:carbohydrate:proton symporter activity"/>
    <property type="evidence" value="ECO:0007669"/>
    <property type="project" value="TreeGrafter"/>
</dbReference>
<comment type="similarity">
    <text evidence="2 7">Belongs to the major facilitator superfamily. Sugar transporter (TC 2.A.1.1) family.</text>
</comment>
<dbReference type="Proteomes" id="UP000253664">
    <property type="component" value="Unassembled WGS sequence"/>
</dbReference>
<gene>
    <name evidence="11" type="ORF">L249_1707</name>
</gene>
<dbReference type="Pfam" id="PF00083">
    <property type="entry name" value="Sugar_tr"/>
    <property type="match status" value="1"/>
</dbReference>
<dbReference type="Gene3D" id="1.20.1250.20">
    <property type="entry name" value="MFS general substrate transporter like domains"/>
    <property type="match status" value="1"/>
</dbReference>
<dbReference type="InterPro" id="IPR020846">
    <property type="entry name" value="MFS_dom"/>
</dbReference>
<name>A0A367LN28_9HYPO</name>
<proteinExistence type="inferred from homology"/>
<feature type="transmembrane region" description="Helical" evidence="9">
    <location>
        <begin position="177"/>
        <end position="199"/>
    </location>
</feature>